<feature type="domain" description="tRNA pseudouridine synthase II TruB subfamily 1 C-terminal" evidence="7">
    <location>
        <begin position="230"/>
        <end position="283"/>
    </location>
</feature>
<feature type="domain" description="tRNA pseudouridylate synthase B C-terminal" evidence="8">
    <location>
        <begin position="172"/>
        <end position="213"/>
    </location>
</feature>
<dbReference type="InterPro" id="IPR020103">
    <property type="entry name" value="PsdUridine_synth_cat_dom_sf"/>
</dbReference>
<protein>
    <recommendedName>
        <fullName evidence="5">tRNA pseudouridine synthase B</fullName>
        <ecNumber evidence="5">5.4.99.25</ecNumber>
    </recommendedName>
    <alternativeName>
        <fullName evidence="5">tRNA pseudouridine(55) synthase</fullName>
        <shortName evidence="5">Psi55 synthase</shortName>
    </alternativeName>
    <alternativeName>
        <fullName evidence="5">tRNA pseudouridylate synthase</fullName>
    </alternativeName>
    <alternativeName>
        <fullName evidence="5">tRNA-uridine isomerase</fullName>
    </alternativeName>
</protein>
<dbReference type="GO" id="GO:0031119">
    <property type="term" value="P:tRNA pseudouridine synthesis"/>
    <property type="evidence" value="ECO:0007669"/>
    <property type="project" value="UniProtKB-UniRule"/>
</dbReference>
<dbReference type="InterPro" id="IPR002501">
    <property type="entry name" value="PsdUridine_synth_N"/>
</dbReference>
<evidence type="ECO:0000259" key="8">
    <source>
        <dbReference type="Pfam" id="PF16198"/>
    </source>
</evidence>
<dbReference type="Gene3D" id="3.30.2350.10">
    <property type="entry name" value="Pseudouridine synthase"/>
    <property type="match status" value="1"/>
</dbReference>
<dbReference type="AlphaFoldDB" id="A0AAW3W5H5"/>
<evidence type="ECO:0000256" key="4">
    <source>
        <dbReference type="ARBA" id="ARBA00023235"/>
    </source>
</evidence>
<dbReference type="EC" id="5.4.99.25" evidence="5"/>
<dbReference type="InterPro" id="IPR014780">
    <property type="entry name" value="tRNA_psdUridine_synth_TruB"/>
</dbReference>
<dbReference type="GO" id="GO:0003723">
    <property type="term" value="F:RNA binding"/>
    <property type="evidence" value="ECO:0007669"/>
    <property type="project" value="InterPro"/>
</dbReference>
<feature type="active site" description="Nucleophile" evidence="5">
    <location>
        <position position="38"/>
    </location>
</feature>
<reference evidence="9" key="2">
    <citation type="journal article" date="2022" name="Nat. Biotechnol.">
        <title>Carbon-negative production of acetone and isopropanol by gas fermentation at industrial pilot scale.</title>
        <authorList>
            <person name="Liew F.E."/>
            <person name="Nogle R."/>
            <person name="Abdalla T."/>
            <person name="Rasor B.J."/>
            <person name="Canter C."/>
            <person name="Jensen R.O."/>
            <person name="Wang L."/>
            <person name="Strutz J."/>
            <person name="Chirania P."/>
            <person name="De Tissera S."/>
            <person name="Mueller A.P."/>
            <person name="Ruan Z."/>
            <person name="Gao A."/>
            <person name="Tran L."/>
            <person name="Engle N.L."/>
            <person name="Bromley J.C."/>
            <person name="Daniell J."/>
            <person name="Conrado R."/>
            <person name="Tschaplinski T.J."/>
            <person name="Giannone R.J."/>
            <person name="Hettich R.L."/>
            <person name="Karim A.S."/>
            <person name="Simpson S.D."/>
            <person name="Brown S.D."/>
            <person name="Leang C."/>
            <person name="Jewett M.C."/>
            <person name="Kopke M."/>
        </authorList>
    </citation>
    <scope>NUCLEOTIDE SEQUENCE</scope>
    <source>
        <strain evidence="9">DJ015</strain>
    </source>
</reference>
<dbReference type="RefSeq" id="WP_023973315.1">
    <property type="nucleotide sequence ID" value="NZ_CP073653.1"/>
</dbReference>
<name>A0AAW3W5H5_CLOBE</name>
<dbReference type="PANTHER" id="PTHR13767">
    <property type="entry name" value="TRNA-PSEUDOURIDINE SYNTHASE"/>
    <property type="match status" value="1"/>
</dbReference>
<dbReference type="PANTHER" id="PTHR13767:SF2">
    <property type="entry name" value="PSEUDOURIDYLATE SYNTHASE TRUB1"/>
    <property type="match status" value="1"/>
</dbReference>
<dbReference type="CDD" id="cd02573">
    <property type="entry name" value="PseudoU_synth_EcTruB"/>
    <property type="match status" value="1"/>
</dbReference>
<dbReference type="EMBL" id="JABAGV010000010">
    <property type="protein sequence ID" value="MBC2474174.1"/>
    <property type="molecule type" value="Genomic_DNA"/>
</dbReference>
<proteinExistence type="inferred from homology"/>
<dbReference type="GO" id="GO:1990481">
    <property type="term" value="P:mRNA pseudouridine synthesis"/>
    <property type="evidence" value="ECO:0007669"/>
    <property type="project" value="TreeGrafter"/>
</dbReference>
<evidence type="ECO:0000256" key="5">
    <source>
        <dbReference type="HAMAP-Rule" id="MF_01080"/>
    </source>
</evidence>
<dbReference type="Proteomes" id="UP001194098">
    <property type="component" value="Unassembled WGS sequence"/>
</dbReference>
<dbReference type="Pfam" id="PF01509">
    <property type="entry name" value="TruB_N"/>
    <property type="match status" value="1"/>
</dbReference>
<evidence type="ECO:0000259" key="6">
    <source>
        <dbReference type="Pfam" id="PF01509"/>
    </source>
</evidence>
<feature type="domain" description="Pseudouridine synthase II N-terminal" evidence="6">
    <location>
        <begin position="25"/>
        <end position="171"/>
    </location>
</feature>
<dbReference type="Pfam" id="PF09157">
    <property type="entry name" value="TruB-C_2"/>
    <property type="match status" value="1"/>
</dbReference>
<dbReference type="InterPro" id="IPR015240">
    <property type="entry name" value="tRNA_sdUridine_synth_fam1_C"/>
</dbReference>
<keyword evidence="3 5" id="KW-0819">tRNA processing</keyword>
<evidence type="ECO:0000259" key="7">
    <source>
        <dbReference type="Pfam" id="PF09157"/>
    </source>
</evidence>
<comment type="function">
    <text evidence="5">Responsible for synthesis of pseudouridine from uracil-55 in the psi GC loop of transfer RNAs.</text>
</comment>
<comment type="catalytic activity">
    <reaction evidence="1 5">
        <text>uridine(55) in tRNA = pseudouridine(55) in tRNA</text>
        <dbReference type="Rhea" id="RHEA:42532"/>
        <dbReference type="Rhea" id="RHEA-COMP:10101"/>
        <dbReference type="Rhea" id="RHEA-COMP:10102"/>
        <dbReference type="ChEBI" id="CHEBI:65314"/>
        <dbReference type="ChEBI" id="CHEBI:65315"/>
        <dbReference type="EC" id="5.4.99.25"/>
    </reaction>
</comment>
<dbReference type="NCBIfam" id="TIGR00431">
    <property type="entry name" value="TruB"/>
    <property type="match status" value="1"/>
</dbReference>
<reference evidence="9" key="1">
    <citation type="submission" date="2020-04" db="EMBL/GenBank/DDBJ databases">
        <authorList>
            <person name="Brown S."/>
        </authorList>
    </citation>
    <scope>NUCLEOTIDE SEQUENCE</scope>
    <source>
        <strain evidence="9">DJ015</strain>
    </source>
</reference>
<dbReference type="HAMAP" id="MF_01080">
    <property type="entry name" value="TruB_bact"/>
    <property type="match status" value="1"/>
</dbReference>
<dbReference type="SUPFAM" id="SSF55120">
    <property type="entry name" value="Pseudouridine synthase"/>
    <property type="match status" value="1"/>
</dbReference>
<evidence type="ECO:0000313" key="9">
    <source>
        <dbReference type="EMBL" id="MBC2474174.1"/>
    </source>
</evidence>
<dbReference type="Pfam" id="PF16198">
    <property type="entry name" value="TruB_C_2"/>
    <property type="match status" value="1"/>
</dbReference>
<evidence type="ECO:0000256" key="3">
    <source>
        <dbReference type="ARBA" id="ARBA00022694"/>
    </source>
</evidence>
<evidence type="ECO:0000313" key="10">
    <source>
        <dbReference type="Proteomes" id="UP001194098"/>
    </source>
</evidence>
<accession>A0AAW3W5H5</accession>
<comment type="caution">
    <text evidence="9">The sequence shown here is derived from an EMBL/GenBank/DDBJ whole genome shotgun (WGS) entry which is preliminary data.</text>
</comment>
<dbReference type="GeneID" id="66344195"/>
<dbReference type="InterPro" id="IPR032819">
    <property type="entry name" value="TruB_C"/>
</dbReference>
<gene>
    <name evidence="5 9" type="primary">truB</name>
    <name evidence="9" type="ORF">HGI39_05530</name>
</gene>
<sequence>MNGVLNIFKNKGMTSFDVVRKIKFLANEKKVGHTGTLDPEATGVLPVCLGKATKTIDYIMNSNKVYEVKFLLGVKTTTYDLEGEILEKNEIDHIKSDEVSEVALSFIGEYDQVPPMYSALKKNGVRLYELARKGIEVEREARKVRIFNISDLKIELPYVYMKVACSKGTYIRSLCYDIGEKLKVGAAMAELNRSETSIFKQLDSVNIDDLTKENIQDYIMTIEDALSFYPKITVKSTFTKLLINGVKVFDKRLTNEKREKNVLYRVYDSEGIFIGIGKQDDDGFKIEKLLL</sequence>
<keyword evidence="4 5" id="KW-0413">Isomerase</keyword>
<evidence type="ECO:0000256" key="2">
    <source>
        <dbReference type="ARBA" id="ARBA00005642"/>
    </source>
</evidence>
<dbReference type="GO" id="GO:0160148">
    <property type="term" value="F:tRNA pseudouridine(55) synthase activity"/>
    <property type="evidence" value="ECO:0007669"/>
    <property type="project" value="UniProtKB-EC"/>
</dbReference>
<comment type="similarity">
    <text evidence="2 5">Belongs to the pseudouridine synthase TruB family. Type 1 subfamily.</text>
</comment>
<organism evidence="9 10">
    <name type="scientific">Clostridium beijerinckii</name>
    <name type="common">Clostridium MP</name>
    <dbReference type="NCBI Taxonomy" id="1520"/>
    <lineage>
        <taxon>Bacteria</taxon>
        <taxon>Bacillati</taxon>
        <taxon>Bacillota</taxon>
        <taxon>Clostridia</taxon>
        <taxon>Eubacteriales</taxon>
        <taxon>Clostridiaceae</taxon>
        <taxon>Clostridium</taxon>
    </lineage>
</organism>
<evidence type="ECO:0000256" key="1">
    <source>
        <dbReference type="ARBA" id="ARBA00000385"/>
    </source>
</evidence>